<dbReference type="InterPro" id="IPR036322">
    <property type="entry name" value="WD40_repeat_dom_sf"/>
</dbReference>
<gene>
    <name evidence="1" type="ORF">SARC_17131</name>
</gene>
<dbReference type="RefSeq" id="XP_014144245.1">
    <property type="nucleotide sequence ID" value="XM_014288770.1"/>
</dbReference>
<protein>
    <recommendedName>
        <fullName evidence="3">Anaphase-promoting complex subunit 4 WD40 domain-containing protein</fullName>
    </recommendedName>
</protein>
<dbReference type="EMBL" id="KQ251427">
    <property type="protein sequence ID" value="KNC70343.1"/>
    <property type="molecule type" value="Genomic_DNA"/>
</dbReference>
<dbReference type="SUPFAM" id="SSF50978">
    <property type="entry name" value="WD40 repeat-like"/>
    <property type="match status" value="1"/>
</dbReference>
<proteinExistence type="predicted"/>
<organism evidence="1 2">
    <name type="scientific">Sphaeroforma arctica JP610</name>
    <dbReference type="NCBI Taxonomy" id="667725"/>
    <lineage>
        <taxon>Eukaryota</taxon>
        <taxon>Ichthyosporea</taxon>
        <taxon>Ichthyophonida</taxon>
        <taxon>Sphaeroforma</taxon>
    </lineage>
</organism>
<keyword evidence="2" id="KW-1185">Reference proteome</keyword>
<dbReference type="GeneID" id="25917635"/>
<dbReference type="AlphaFoldDB" id="A0A0L0F2E0"/>
<dbReference type="Gene3D" id="2.130.10.10">
    <property type="entry name" value="YVTN repeat-like/Quinoprotein amine dehydrogenase"/>
    <property type="match status" value="1"/>
</dbReference>
<accession>A0A0L0F2E0</accession>
<evidence type="ECO:0000313" key="1">
    <source>
        <dbReference type="EMBL" id="KNC70343.1"/>
    </source>
</evidence>
<dbReference type="OrthoDB" id="756370at2759"/>
<sequence>MSRIKGLSKSNIDIVAFAPSEQLLATANSTGAVVVYSSVATEQSPVYKFQNPGDAGITGLAWHPSGTGLLW</sequence>
<evidence type="ECO:0008006" key="3">
    <source>
        <dbReference type="Google" id="ProtNLM"/>
    </source>
</evidence>
<evidence type="ECO:0000313" key="2">
    <source>
        <dbReference type="Proteomes" id="UP000054560"/>
    </source>
</evidence>
<name>A0A0L0F2E0_9EUKA</name>
<dbReference type="InterPro" id="IPR015943">
    <property type="entry name" value="WD40/YVTN_repeat-like_dom_sf"/>
</dbReference>
<feature type="non-terminal residue" evidence="1">
    <location>
        <position position="71"/>
    </location>
</feature>
<dbReference type="Proteomes" id="UP000054560">
    <property type="component" value="Unassembled WGS sequence"/>
</dbReference>
<reference evidence="1 2" key="1">
    <citation type="submission" date="2011-02" db="EMBL/GenBank/DDBJ databases">
        <title>The Genome Sequence of Sphaeroforma arctica JP610.</title>
        <authorList>
            <consortium name="The Broad Institute Genome Sequencing Platform"/>
            <person name="Russ C."/>
            <person name="Cuomo C."/>
            <person name="Young S.K."/>
            <person name="Zeng Q."/>
            <person name="Gargeya S."/>
            <person name="Alvarado L."/>
            <person name="Berlin A."/>
            <person name="Chapman S.B."/>
            <person name="Chen Z."/>
            <person name="Freedman E."/>
            <person name="Gellesch M."/>
            <person name="Goldberg J."/>
            <person name="Griggs A."/>
            <person name="Gujja S."/>
            <person name="Heilman E."/>
            <person name="Heiman D."/>
            <person name="Howarth C."/>
            <person name="Mehta T."/>
            <person name="Neiman D."/>
            <person name="Pearson M."/>
            <person name="Roberts A."/>
            <person name="Saif S."/>
            <person name="Shea T."/>
            <person name="Shenoy N."/>
            <person name="Sisk P."/>
            <person name="Stolte C."/>
            <person name="Sykes S."/>
            <person name="White J."/>
            <person name="Yandava C."/>
            <person name="Burger G."/>
            <person name="Gray M.W."/>
            <person name="Holland P.W.H."/>
            <person name="King N."/>
            <person name="Lang F.B.F."/>
            <person name="Roger A.J."/>
            <person name="Ruiz-Trillo I."/>
            <person name="Haas B."/>
            <person name="Nusbaum C."/>
            <person name="Birren B."/>
        </authorList>
    </citation>
    <scope>NUCLEOTIDE SEQUENCE [LARGE SCALE GENOMIC DNA]</scope>
    <source>
        <strain evidence="1 2">JP610</strain>
    </source>
</reference>